<dbReference type="Proteomes" id="UP000830401">
    <property type="component" value="Plasmid unnamed6"/>
</dbReference>
<geneLocation type="plasmid" evidence="3 4">
    <name>unnamed6</name>
</geneLocation>
<feature type="domain" description="GH15-like" evidence="1">
    <location>
        <begin position="228"/>
        <end position="594"/>
    </location>
</feature>
<dbReference type="PANTHER" id="PTHR31616">
    <property type="entry name" value="TREHALASE"/>
    <property type="match status" value="1"/>
</dbReference>
<dbReference type="Pfam" id="PF00723">
    <property type="entry name" value="Glyco_hydro_15"/>
    <property type="match status" value="1"/>
</dbReference>
<dbReference type="InterPro" id="IPR011613">
    <property type="entry name" value="GH15-like"/>
</dbReference>
<evidence type="ECO:0000259" key="2">
    <source>
        <dbReference type="Pfam" id="PF19291"/>
    </source>
</evidence>
<dbReference type="InterPro" id="IPR012341">
    <property type="entry name" value="6hp_glycosidase-like_sf"/>
</dbReference>
<dbReference type="Gene3D" id="1.50.10.10">
    <property type="match status" value="1"/>
</dbReference>
<evidence type="ECO:0000259" key="1">
    <source>
        <dbReference type="Pfam" id="PF00723"/>
    </source>
</evidence>
<dbReference type="InterPro" id="IPR045582">
    <property type="entry name" value="Trehalase-like_N"/>
</dbReference>
<evidence type="ECO:0000313" key="4">
    <source>
        <dbReference type="Proteomes" id="UP000830401"/>
    </source>
</evidence>
<dbReference type="Pfam" id="PF19291">
    <property type="entry name" value="TREH_N"/>
    <property type="match status" value="1"/>
</dbReference>
<evidence type="ECO:0000313" key="3">
    <source>
        <dbReference type="EMBL" id="UOQ69690.1"/>
    </source>
</evidence>
<dbReference type="InterPro" id="IPR008928">
    <property type="entry name" value="6-hairpin_glycosidase_sf"/>
</dbReference>
<feature type="domain" description="Trehalase-like N-terminal" evidence="2">
    <location>
        <begin position="5"/>
        <end position="145"/>
    </location>
</feature>
<reference evidence="3" key="1">
    <citation type="submission" date="2022-04" db="EMBL/GenBank/DDBJ databases">
        <title>Hymenobacter sp. isolated from the air.</title>
        <authorList>
            <person name="Won M."/>
            <person name="Lee C.-M."/>
            <person name="Woen H.-Y."/>
            <person name="Kwon S.-W."/>
        </authorList>
    </citation>
    <scope>NUCLEOTIDE SEQUENCE</scope>
    <source>
        <strain evidence="3">5420S-77</strain>
        <plasmid evidence="3">unnamed6</plasmid>
    </source>
</reference>
<keyword evidence="3" id="KW-0614">Plasmid</keyword>
<keyword evidence="4" id="KW-1185">Reference proteome</keyword>
<organism evidence="3 4">
    <name type="scientific">Hymenobacter volaticus</name>
    <dbReference type="NCBI Taxonomy" id="2932254"/>
    <lineage>
        <taxon>Bacteria</taxon>
        <taxon>Pseudomonadati</taxon>
        <taxon>Bacteroidota</taxon>
        <taxon>Cytophagia</taxon>
        <taxon>Cytophagales</taxon>
        <taxon>Hymenobacteraceae</taxon>
        <taxon>Hymenobacter</taxon>
    </lineage>
</organism>
<dbReference type="SUPFAM" id="SSF48208">
    <property type="entry name" value="Six-hairpin glycosidases"/>
    <property type="match status" value="1"/>
</dbReference>
<proteinExistence type="predicted"/>
<dbReference type="EMBL" id="CP095067">
    <property type="protein sequence ID" value="UOQ69690.1"/>
    <property type="molecule type" value="Genomic_DNA"/>
</dbReference>
<sequence>MRHYLPIEDYGLIGNLHTVALVSRTGSIDYLPFTRFDSPTIFAALLDKDKGGYWQLAPVRTDVRYQQQYLPDTGVLLTRFFTPEGMAEITDFMPVKHPDQPSALVRTLRVLKGEIAFRMELRPRFDYARAPHETEQQAEALLFRSTGPDGHQFRLLSSQPLTLRLGDVTGTWTLAAGAEASFVLEEVLPDPEEGPPLELAYYAGPAFEETMSFWQQWADSSSYSGRWRETVLRSAITLKLLTCQQYGSTVAAATFGLPATIGAGRNWDYRYTWIRDTAFTMYAFLRLGFTEEAKGFIRWLMDRCESMEDASELQLLYAVDGSSQLDELVLDHLEGYRKSAPVRIGNAAAQQFQLDIYGELIDTIYLYNKDGGPITYAFWQYVSRFVDYVAANWQRPDQGIWEVRSAQQEFIYSKIMAWVALDRGILIAQTRSFPAPLEEWRRTRDAIYQDVYDNYWNPDLQAFVQYRGADVLDAAVLLMPLVHMFSPAEPRWLSTLKAVEEQLVTDSLVYRYKLTDGADDGLSGEEGTFSICSFWYIECLARGGQVAKARLYFEKMLGYANHLGLYSEQLGTQGEQLGNFPQAFTHLALISAAYQLNRDLSSPHDQTTPHARWYV</sequence>
<dbReference type="GO" id="GO:0016787">
    <property type="term" value="F:hydrolase activity"/>
    <property type="evidence" value="ECO:0007669"/>
    <property type="project" value="UniProtKB-KW"/>
</dbReference>
<dbReference type="PANTHER" id="PTHR31616:SF0">
    <property type="entry name" value="GLUCAN 1,4-ALPHA-GLUCOSIDASE"/>
    <property type="match status" value="1"/>
</dbReference>
<gene>
    <name evidence="3" type="ORF">MUN86_29170</name>
</gene>
<protein>
    <submittedName>
        <fullName evidence="3">Glycoside hydrolase family 15 protein</fullName>
    </submittedName>
</protein>
<name>A0ABY4GFI6_9BACT</name>
<dbReference type="RefSeq" id="WP_245127540.1">
    <property type="nucleotide sequence ID" value="NZ_CP095067.1"/>
</dbReference>
<accession>A0ABY4GFI6</accession>
<keyword evidence="3" id="KW-0378">Hydrolase</keyword>